<dbReference type="NCBIfam" id="TIGR02778">
    <property type="entry name" value="ligD_pol"/>
    <property type="match status" value="1"/>
</dbReference>
<dbReference type="Gene3D" id="3.90.920.10">
    <property type="entry name" value="DNA primase, PRIM domain"/>
    <property type="match status" value="1"/>
</dbReference>
<evidence type="ECO:0000313" key="2">
    <source>
        <dbReference type="EMBL" id="MFC4031010.1"/>
    </source>
</evidence>
<gene>
    <name evidence="2" type="primary">ligD</name>
    <name evidence="2" type="ORF">ACFO3J_05945</name>
</gene>
<dbReference type="PANTHER" id="PTHR42705:SF2">
    <property type="entry name" value="BIFUNCTIONAL NON-HOMOLOGOUS END JOINING PROTEIN LIGD"/>
    <property type="match status" value="1"/>
</dbReference>
<accession>A0ABV8HGM0</accession>
<feature type="domain" description="DNA ligase D polymerase" evidence="1">
    <location>
        <begin position="33"/>
        <end position="283"/>
    </location>
</feature>
<dbReference type="PANTHER" id="PTHR42705">
    <property type="entry name" value="BIFUNCTIONAL NON-HOMOLOGOUS END JOINING PROTEIN LIGD"/>
    <property type="match status" value="1"/>
</dbReference>
<name>A0ABV8HGM0_9ACTN</name>
<dbReference type="EMBL" id="JBHSBB010000006">
    <property type="protein sequence ID" value="MFC4031010.1"/>
    <property type="molecule type" value="Genomic_DNA"/>
</dbReference>
<proteinExistence type="predicted"/>
<keyword evidence="2" id="KW-0436">Ligase</keyword>
<comment type="caution">
    <text evidence="2">The sequence shown here is derived from an EMBL/GenBank/DDBJ whole genome shotgun (WGS) entry which is preliminary data.</text>
</comment>
<dbReference type="GO" id="GO:0003910">
    <property type="term" value="F:DNA ligase (ATP) activity"/>
    <property type="evidence" value="ECO:0007669"/>
    <property type="project" value="UniProtKB-EC"/>
</dbReference>
<reference evidence="3" key="1">
    <citation type="journal article" date="2019" name="Int. J. Syst. Evol. Microbiol.">
        <title>The Global Catalogue of Microorganisms (GCM) 10K type strain sequencing project: providing services to taxonomists for standard genome sequencing and annotation.</title>
        <authorList>
            <consortium name="The Broad Institute Genomics Platform"/>
            <consortium name="The Broad Institute Genome Sequencing Center for Infectious Disease"/>
            <person name="Wu L."/>
            <person name="Ma J."/>
        </authorList>
    </citation>
    <scope>NUCLEOTIDE SEQUENCE [LARGE SCALE GENOMIC DNA]</scope>
    <source>
        <strain evidence="3">CGMCC 4.7237</strain>
    </source>
</reference>
<dbReference type="InterPro" id="IPR014145">
    <property type="entry name" value="LigD_pol_dom"/>
</dbReference>
<evidence type="ECO:0000259" key="1">
    <source>
        <dbReference type="Pfam" id="PF21686"/>
    </source>
</evidence>
<protein>
    <submittedName>
        <fullName evidence="2">Non-homologous end-joining DNA ligase</fullName>
        <ecNumber evidence="2">6.5.1.1</ecNumber>
    </submittedName>
</protein>
<dbReference type="EC" id="6.5.1.1" evidence="2"/>
<dbReference type="RefSeq" id="WP_386426800.1">
    <property type="nucleotide sequence ID" value="NZ_JBHSBB010000006.1"/>
</dbReference>
<organism evidence="2 3">
    <name type="scientific">Streptomyces polygonati</name>
    <dbReference type="NCBI Taxonomy" id="1617087"/>
    <lineage>
        <taxon>Bacteria</taxon>
        <taxon>Bacillati</taxon>
        <taxon>Actinomycetota</taxon>
        <taxon>Actinomycetes</taxon>
        <taxon>Kitasatosporales</taxon>
        <taxon>Streptomycetaceae</taxon>
        <taxon>Streptomyces</taxon>
    </lineage>
</organism>
<sequence>MSTLTVEAGRHAVRVARAEKVLFPARRGAAEVTKADLAAYYRDIAPYALPQLKDRPLMLEIHPDGIDGQRFMQKNVPGHYPDWIKRVQLPKEGGTVTHVLADSPDTLVYLAGQGCTTLHRWQSRADRPRQPDRMVFDLDPAGDAFAPVRRAAQWLGELLDELALPWAPMTSGSRGLHLTVPLDRRADVDEVRDFAREVADTLVARHPGELTTEPRKSARGRRLFVDVLRNGYAQTAVAPWSVRALPGAPVAAPITRDALDDPGLSPRRWTVENALDHARNDPWDGLLPSRGHSLGPAAKRLRALG</sequence>
<keyword evidence="3" id="KW-1185">Reference proteome</keyword>
<dbReference type="Proteomes" id="UP001595765">
    <property type="component" value="Unassembled WGS sequence"/>
</dbReference>
<dbReference type="CDD" id="cd04861">
    <property type="entry name" value="LigD_Pol_like"/>
    <property type="match status" value="1"/>
</dbReference>
<dbReference type="InterPro" id="IPR052171">
    <property type="entry name" value="NHEJ_LigD"/>
</dbReference>
<dbReference type="Pfam" id="PF21686">
    <property type="entry name" value="LigD_Prim-Pol"/>
    <property type="match status" value="1"/>
</dbReference>
<evidence type="ECO:0000313" key="3">
    <source>
        <dbReference type="Proteomes" id="UP001595765"/>
    </source>
</evidence>